<name>A0ABT8SNT6_9CAUL</name>
<dbReference type="InterPro" id="IPR002925">
    <property type="entry name" value="Dienelactn_hydro"/>
</dbReference>
<dbReference type="SUPFAM" id="SSF53474">
    <property type="entry name" value="alpha/beta-Hydrolases"/>
    <property type="match status" value="1"/>
</dbReference>
<protein>
    <submittedName>
        <fullName evidence="2">Dienelactone hydrolase family protein</fullName>
        <ecNumber evidence="2">3.1.-.-</ecNumber>
    </submittedName>
</protein>
<keyword evidence="3" id="KW-1185">Reference proteome</keyword>
<accession>A0ABT8SNT6</accession>
<dbReference type="EC" id="3.1.-.-" evidence="2"/>
<reference evidence="2" key="1">
    <citation type="submission" date="2023-07" db="EMBL/GenBank/DDBJ databases">
        <title>Brevundimonas soil sp. nov., isolated from the soil of chemical plant.</title>
        <authorList>
            <person name="Wu N."/>
        </authorList>
    </citation>
    <scope>NUCLEOTIDE SEQUENCE</scope>
    <source>
        <strain evidence="2">XZ-24</strain>
    </source>
</reference>
<gene>
    <name evidence="2" type="ORF">Q0812_12025</name>
</gene>
<keyword evidence="2" id="KW-0378">Hydrolase</keyword>
<dbReference type="InterPro" id="IPR029058">
    <property type="entry name" value="AB_hydrolase_fold"/>
</dbReference>
<dbReference type="Proteomes" id="UP001169063">
    <property type="component" value="Unassembled WGS sequence"/>
</dbReference>
<dbReference type="InterPro" id="IPR051049">
    <property type="entry name" value="Dienelactone_hydrolase-like"/>
</dbReference>
<evidence type="ECO:0000259" key="1">
    <source>
        <dbReference type="Pfam" id="PF01738"/>
    </source>
</evidence>
<organism evidence="2 3">
    <name type="scientific">Peiella sedimenti</name>
    <dbReference type="NCBI Taxonomy" id="3061083"/>
    <lineage>
        <taxon>Bacteria</taxon>
        <taxon>Pseudomonadati</taxon>
        <taxon>Pseudomonadota</taxon>
        <taxon>Alphaproteobacteria</taxon>
        <taxon>Caulobacterales</taxon>
        <taxon>Caulobacteraceae</taxon>
        <taxon>Peiella</taxon>
    </lineage>
</organism>
<comment type="caution">
    <text evidence="2">The sequence shown here is derived from an EMBL/GenBank/DDBJ whole genome shotgun (WGS) entry which is preliminary data.</text>
</comment>
<dbReference type="RefSeq" id="WP_302110582.1">
    <property type="nucleotide sequence ID" value="NZ_JAUKTR010000005.1"/>
</dbReference>
<dbReference type="GO" id="GO:0016787">
    <property type="term" value="F:hydrolase activity"/>
    <property type="evidence" value="ECO:0007669"/>
    <property type="project" value="UniProtKB-KW"/>
</dbReference>
<dbReference type="EMBL" id="JAUKTR010000005">
    <property type="protein sequence ID" value="MDO1560154.1"/>
    <property type="molecule type" value="Genomic_DNA"/>
</dbReference>
<dbReference type="PANTHER" id="PTHR46623">
    <property type="entry name" value="CARBOXYMETHYLENEBUTENOLIDASE-RELATED"/>
    <property type="match status" value="1"/>
</dbReference>
<dbReference type="Pfam" id="PF01738">
    <property type="entry name" value="DLH"/>
    <property type="match status" value="1"/>
</dbReference>
<sequence>MLTLTRPEGTQPGDLNLSRRSLGGLMFFGYAAAALSAEASPIVTPEEGLVCGPIDFTGWAPEGAYPPSLPAYVARPQGSGPFPVVIVVNEIFGLHAYIQDVCRRLARQGYAAMAPGYFARSGDPSRLTEFEPILAMVRAARHPQVMGDTAAALDWLRAQPWADADRAGITGFCWGGTVVWMAVADLPFRCGAAWYGRLVGGENAEPDRDYPADAAGRLRGPVLGLYAENDRGIPLESVETMRAALSAAGKADSEIIVYPGAQHGFHADYRATYDRAAAEDAWSRMLALFERELKAG</sequence>
<evidence type="ECO:0000313" key="2">
    <source>
        <dbReference type="EMBL" id="MDO1560154.1"/>
    </source>
</evidence>
<proteinExistence type="predicted"/>
<feature type="domain" description="Dienelactone hydrolase" evidence="1">
    <location>
        <begin position="70"/>
        <end position="291"/>
    </location>
</feature>
<dbReference type="Gene3D" id="3.40.50.1820">
    <property type="entry name" value="alpha/beta hydrolase"/>
    <property type="match status" value="1"/>
</dbReference>
<dbReference type="PANTHER" id="PTHR46623:SF6">
    <property type="entry name" value="ALPHA_BETA-HYDROLASES SUPERFAMILY PROTEIN"/>
    <property type="match status" value="1"/>
</dbReference>
<evidence type="ECO:0000313" key="3">
    <source>
        <dbReference type="Proteomes" id="UP001169063"/>
    </source>
</evidence>